<evidence type="ECO:0000256" key="1">
    <source>
        <dbReference type="SAM" id="Coils"/>
    </source>
</evidence>
<dbReference type="InterPro" id="IPR027417">
    <property type="entry name" value="P-loop_NTPase"/>
</dbReference>
<evidence type="ECO:0000259" key="2">
    <source>
        <dbReference type="Pfam" id="PF00004"/>
    </source>
</evidence>
<dbReference type="EMBL" id="JAVDQD010000001">
    <property type="protein sequence ID" value="MDR6238131.1"/>
    <property type="molecule type" value="Genomic_DNA"/>
</dbReference>
<dbReference type="InterPro" id="IPR003959">
    <property type="entry name" value="ATPase_AAA_core"/>
</dbReference>
<feature type="domain" description="DUF3686" evidence="3">
    <location>
        <begin position="225"/>
        <end position="439"/>
    </location>
</feature>
<feature type="domain" description="DUF7902" evidence="4">
    <location>
        <begin position="564"/>
        <end position="644"/>
    </location>
</feature>
<evidence type="ECO:0000259" key="3">
    <source>
        <dbReference type="Pfam" id="PF12458"/>
    </source>
</evidence>
<proteinExistence type="predicted"/>
<protein>
    <recommendedName>
        <fullName evidence="7">ATPase family associated with various cellular activities (AAA)</fullName>
    </recommendedName>
</protein>
<feature type="domain" description="ATPase AAA-type core" evidence="2">
    <location>
        <begin position="1246"/>
        <end position="1367"/>
    </location>
</feature>
<evidence type="ECO:0000313" key="6">
    <source>
        <dbReference type="Proteomes" id="UP001185092"/>
    </source>
</evidence>
<comment type="caution">
    <text evidence="5">The sequence shown here is derived from an EMBL/GenBank/DDBJ whole genome shotgun (WGS) entry which is preliminary data.</text>
</comment>
<feature type="coiled-coil region" evidence="1">
    <location>
        <begin position="526"/>
        <end position="607"/>
    </location>
</feature>
<reference evidence="5" key="1">
    <citation type="submission" date="2023-07" db="EMBL/GenBank/DDBJ databases">
        <title>Genomic Encyclopedia of Type Strains, Phase IV (KMG-IV): sequencing the most valuable type-strain genomes for metagenomic binning, comparative biology and taxonomic classification.</title>
        <authorList>
            <person name="Goeker M."/>
        </authorList>
    </citation>
    <scope>NUCLEOTIDE SEQUENCE</scope>
    <source>
        <strain evidence="5">DSM 26174</strain>
    </source>
</reference>
<dbReference type="Pfam" id="PF00004">
    <property type="entry name" value="AAA"/>
    <property type="match status" value="1"/>
</dbReference>
<evidence type="ECO:0000313" key="5">
    <source>
        <dbReference type="EMBL" id="MDR6238131.1"/>
    </source>
</evidence>
<name>A0AAE3XI50_9BACT</name>
<accession>A0AAE3XI50</accession>
<sequence length="1609" mass="185265">MSSTRNTSRSLDFSTYEVLKQRLQQQTESLENKLQQLDASRKEAFGSFDMSLLESVGLELPEKSRLVDFTILGNLVMAGRFNELRQENSKLEDIFSLYEYKEGGKLELIDLNIIDQSEFKRELFETLTNNAQVRFYRFVRKDHYVYFAFKSPGARNYFKVFKWLYENGEMKYLGVNVKHELNLPEQQELNWKLISKEKLNAGDAPLLEMTDEEVTQLVGNKPEALLHAKLGNLVLIKFKSGYESYKYLIYHNRFKTVDAVESLQEACLILPNDQGVIFPKGFYLQSGDHESYDYPCKNLSYVKHILSKSGQDYLYVFYNDEEHVYILYHYNKVDQEVKASILCHAFSLFEDGKLCLYKKEDDSLKMKYALQLWSSPYVGADFQTQVNKDSFLYKIGNKEVINVITECKGLVKELHKPYDSKDDYKLLMNLTSAVINKFHWIEDERAFKLKDTLEMIKNASKSAIDEFDKVVDLKLNLVEVIGELENKVNDLSAELEAEAPKDIQEFVGYLARFKSLQSEALRIKEHKDLIENMDALERISEALKLKVDELTQGVSEVLEGDSFLDKYEGMLAELEGEIGQSEKAFDIPKLEEKIIDLSDEVELLTELVGDLAVEDKSFIASVLQKLSTIYTKVSKLKTDIDIKKDKLSSKEGKEVFSAEFQLVEQSVAHRLNLSDTPEKCEVNLNKLLIKLDELEARFAHEDSFLDKLSEKREQLRSAFEMKRNSLQENEASKLLKKFETAERVLGVISGRVDSLSSVEEVDAFFTSDPMIYKFEGLVNDLFEGDDYVKGESLMTRFQRIKEDRLRMIRDGEELYVKDGVINLGNYAFSVNPKSFKLSLVPKGDELFFHISGTNFYEKIEDETISEHKKFWGQRFISESDDILRAEYLAYIVFEQLRSHSFSVDDAVLGAEEWSALSEDDQLKSINDFMIQRYQEGYVKGVHDVDALRILNSLIGFCSKAELLRFSSSVRAGARYAWDVWLDKNRRQTLERQINGLSYVVKNFPGNDHFDQVKSELTHEVSSCYLQTELFDQEDIEDATQYLYSELVKMDPSFVVDERASELLEGFLESLKEGSLEEQFRASFQHITNRPFQYRILRAWLGAHAEVNAKELLPFVEEASVLLLTRSSHKENILSVPLSEMLEDFNSVHPLVDEGTYQLDFQDFFRKMSRYFIAGREQFEQFHERKNELMEEFNQFFNIESLSTDVLSTFVRNKLINDVYLPLIGANLAKQIGEHGDEKRTDRMGLLLLISPPGYGKTSLMEYLASRLGLAFVKIDGPSLGRDITSLDPETAHNAGAKEELLKLNTAFEMGDNVMMYIDDIQHCSSEFLQKFISLCDAQRKIEGKFKGKPKTYSFKNSKFCVVMAGNPFTENGKRFKVPEMLLNRADIYNLGDITAQSSKEFELSYLENSLVANKHTKSYASKLGDDFGKMILWAEGKIDGFGLVEKFDPVEVEEMKEMLGKFVRVRNVLMKVNEAYIRSSKGDFDILEEPPFKLQGSYRDMQNIVERINPVMNVSEVDQMISSYYKRESMVLSEHAESSLLKVKEIMGVMTPEEREKWGIIKTKYAEFIESGGDKYHMGHVLSQLGSITEGLDNIAGEIKRFTDPKNEG</sequence>
<feature type="domain" description="DUF3686" evidence="3">
    <location>
        <begin position="30"/>
        <end position="216"/>
    </location>
</feature>
<dbReference type="GO" id="GO:0016887">
    <property type="term" value="F:ATP hydrolysis activity"/>
    <property type="evidence" value="ECO:0007669"/>
    <property type="project" value="InterPro"/>
</dbReference>
<dbReference type="Pfam" id="PF12458">
    <property type="entry name" value="DUF3686"/>
    <property type="match status" value="2"/>
</dbReference>
<dbReference type="Gene3D" id="3.40.50.300">
    <property type="entry name" value="P-loop containing nucleotide triphosphate hydrolases"/>
    <property type="match status" value="1"/>
</dbReference>
<organism evidence="5 6">
    <name type="scientific">Aureibacter tunicatorum</name>
    <dbReference type="NCBI Taxonomy" id="866807"/>
    <lineage>
        <taxon>Bacteria</taxon>
        <taxon>Pseudomonadati</taxon>
        <taxon>Bacteroidota</taxon>
        <taxon>Cytophagia</taxon>
        <taxon>Cytophagales</taxon>
        <taxon>Persicobacteraceae</taxon>
        <taxon>Aureibacter</taxon>
    </lineage>
</organism>
<feature type="coiled-coil region" evidence="1">
    <location>
        <begin position="13"/>
        <end position="43"/>
    </location>
</feature>
<keyword evidence="6" id="KW-1185">Reference proteome</keyword>
<dbReference type="SUPFAM" id="SSF52540">
    <property type="entry name" value="P-loop containing nucleoside triphosphate hydrolases"/>
    <property type="match status" value="1"/>
</dbReference>
<evidence type="ECO:0000259" key="4">
    <source>
        <dbReference type="Pfam" id="PF25472"/>
    </source>
</evidence>
<dbReference type="Pfam" id="PF25472">
    <property type="entry name" value="DUF7902"/>
    <property type="match status" value="1"/>
</dbReference>
<keyword evidence="1" id="KW-0175">Coiled coil</keyword>
<evidence type="ECO:0008006" key="7">
    <source>
        <dbReference type="Google" id="ProtNLM"/>
    </source>
</evidence>
<dbReference type="Proteomes" id="UP001185092">
    <property type="component" value="Unassembled WGS sequence"/>
</dbReference>
<dbReference type="InterPro" id="IPR020958">
    <property type="entry name" value="DUF3686"/>
</dbReference>
<dbReference type="InterPro" id="IPR057224">
    <property type="entry name" value="DUF7902"/>
</dbReference>
<gene>
    <name evidence="5" type="ORF">HNQ88_001107</name>
</gene>
<dbReference type="GO" id="GO:0005524">
    <property type="term" value="F:ATP binding"/>
    <property type="evidence" value="ECO:0007669"/>
    <property type="project" value="InterPro"/>
</dbReference>
<dbReference type="RefSeq" id="WP_309937599.1">
    <property type="nucleotide sequence ID" value="NZ_AP025305.1"/>
</dbReference>